<protein>
    <recommendedName>
        <fullName evidence="6">DNA mismatch repair protein</fullName>
    </recommendedName>
</protein>
<dbReference type="InterPro" id="IPR007861">
    <property type="entry name" value="DNA_mismatch_repair_MutS_clamp"/>
</dbReference>
<dbReference type="AlphaFoldDB" id="A0AAF5DBX0"/>
<dbReference type="SUPFAM" id="SSF52540">
    <property type="entry name" value="P-loop containing nucleoside triphosphate hydrolases"/>
    <property type="match status" value="1"/>
</dbReference>
<dbReference type="GO" id="GO:0030983">
    <property type="term" value="F:mismatched DNA binding"/>
    <property type="evidence" value="ECO:0007669"/>
    <property type="project" value="UniProtKB-UniRule"/>
</dbReference>
<feature type="region of interest" description="Disordered" evidence="8">
    <location>
        <begin position="1"/>
        <end position="115"/>
    </location>
</feature>
<evidence type="ECO:0000256" key="2">
    <source>
        <dbReference type="ARBA" id="ARBA00022741"/>
    </source>
</evidence>
<dbReference type="InterPro" id="IPR016151">
    <property type="entry name" value="DNA_mismatch_repair_MutS_N"/>
</dbReference>
<keyword evidence="6 7" id="KW-0234">DNA repair</keyword>
<feature type="compositionally biased region" description="Basic and acidic residues" evidence="8">
    <location>
        <begin position="17"/>
        <end position="33"/>
    </location>
</feature>
<dbReference type="PANTHER" id="PTHR11361:SF148">
    <property type="entry name" value="DNA MISMATCH REPAIR PROTEIN MSH6"/>
    <property type="match status" value="1"/>
</dbReference>
<proteinExistence type="inferred from homology"/>
<dbReference type="SMART" id="SM00533">
    <property type="entry name" value="MUTSd"/>
    <property type="match status" value="1"/>
</dbReference>
<evidence type="ECO:0000256" key="6">
    <source>
        <dbReference type="PIRNR" id="PIRNR037677"/>
    </source>
</evidence>
<dbReference type="InterPro" id="IPR017261">
    <property type="entry name" value="DNA_mismatch_repair_MutS/MSH"/>
</dbReference>
<comment type="similarity">
    <text evidence="1 6 7">Belongs to the DNA mismatch repair MutS family.</text>
</comment>
<dbReference type="WBParaSite" id="TCONS_00009882.p1">
    <property type="protein sequence ID" value="TCONS_00009882.p1"/>
    <property type="gene ID" value="XLOC_007601"/>
</dbReference>
<keyword evidence="3 6" id="KW-0227">DNA damage</keyword>
<evidence type="ECO:0000313" key="11">
    <source>
        <dbReference type="Proteomes" id="UP000035681"/>
    </source>
</evidence>
<keyword evidence="11" id="KW-1185">Reference proteome</keyword>
<evidence type="ECO:0000256" key="3">
    <source>
        <dbReference type="ARBA" id="ARBA00022763"/>
    </source>
</evidence>
<keyword evidence="9" id="KW-0812">Transmembrane</keyword>
<dbReference type="InterPro" id="IPR036678">
    <property type="entry name" value="MutS_con_dom_sf"/>
</dbReference>
<comment type="function">
    <text evidence="6 7">Component of the post-replicative DNA mismatch repair system (MMR).</text>
</comment>
<accession>A0AAF5DBX0</accession>
<feature type="transmembrane region" description="Helical" evidence="9">
    <location>
        <begin position="1189"/>
        <end position="1212"/>
    </location>
</feature>
<dbReference type="SUPFAM" id="SSF55271">
    <property type="entry name" value="DNA repair protein MutS, domain I"/>
    <property type="match status" value="1"/>
</dbReference>
<dbReference type="InterPro" id="IPR036187">
    <property type="entry name" value="DNA_mismatch_repair_MutS_sf"/>
</dbReference>
<keyword evidence="5 6" id="KW-0238">DNA-binding</keyword>
<organism evidence="11 12">
    <name type="scientific">Strongyloides stercoralis</name>
    <name type="common">Threadworm</name>
    <dbReference type="NCBI Taxonomy" id="6248"/>
    <lineage>
        <taxon>Eukaryota</taxon>
        <taxon>Metazoa</taxon>
        <taxon>Ecdysozoa</taxon>
        <taxon>Nematoda</taxon>
        <taxon>Chromadorea</taxon>
        <taxon>Rhabditida</taxon>
        <taxon>Tylenchina</taxon>
        <taxon>Panagrolaimomorpha</taxon>
        <taxon>Strongyloidoidea</taxon>
        <taxon>Strongyloididae</taxon>
        <taxon>Strongyloides</taxon>
    </lineage>
</organism>
<dbReference type="PANTHER" id="PTHR11361">
    <property type="entry name" value="DNA MISMATCH REPAIR PROTEIN MUTS FAMILY MEMBER"/>
    <property type="match status" value="1"/>
</dbReference>
<dbReference type="Pfam" id="PF05188">
    <property type="entry name" value="MutS_II"/>
    <property type="match status" value="1"/>
</dbReference>
<dbReference type="InterPro" id="IPR045076">
    <property type="entry name" value="MutS"/>
</dbReference>
<dbReference type="Gene3D" id="1.10.1420.10">
    <property type="match status" value="2"/>
</dbReference>
<evidence type="ECO:0000256" key="1">
    <source>
        <dbReference type="ARBA" id="ARBA00006271"/>
    </source>
</evidence>
<name>A0AAF5DBX0_STRER</name>
<keyword evidence="9" id="KW-1133">Transmembrane helix</keyword>
<evidence type="ECO:0000256" key="4">
    <source>
        <dbReference type="ARBA" id="ARBA00022840"/>
    </source>
</evidence>
<keyword evidence="2 6" id="KW-0547">Nucleotide-binding</keyword>
<dbReference type="InterPro" id="IPR027417">
    <property type="entry name" value="P-loop_NTPase"/>
</dbReference>
<reference evidence="12" key="1">
    <citation type="submission" date="2024-02" db="UniProtKB">
        <authorList>
            <consortium name="WormBaseParasite"/>
        </authorList>
    </citation>
    <scope>IDENTIFICATION</scope>
</reference>
<dbReference type="GO" id="GO:0005524">
    <property type="term" value="F:ATP binding"/>
    <property type="evidence" value="ECO:0007669"/>
    <property type="project" value="UniProtKB-UniRule"/>
</dbReference>
<dbReference type="PIRSF" id="PIRSF037677">
    <property type="entry name" value="DNA_mis_repair_Msh6"/>
    <property type="match status" value="1"/>
</dbReference>
<dbReference type="Pfam" id="PF05192">
    <property type="entry name" value="MutS_III"/>
    <property type="match status" value="1"/>
</dbReference>
<sequence length="1226" mass="139622">MKQSSLTSFFTKVPGTPKEKASSTLSADKKDDAGGSSSKGDKLGLGSSKELNFDESFSNSKSVKRNHHSVIDDSDDSPSPTAKSKQKRRRVYLDSESESDFEAENCENKPDSKNKNYAAAYTPKLSRVLSKVSLDSTKKGLGSKFQEAFAKVSNSKPLKASDIDLSRVVEDMEFTQDLDKILEAKSSSPEDNFVHLTFDFLKPDKIKDANGRRPDDPEYDGKTLYVPESFIQKQTPAHRQWWRLKVHNYDTVFFFKIGKFYELFHMDSIIGHDHLGLSYMRGNFAHSGFPEMSYGRYADQLISLGYKVARIEQTETPQMLEERCKKQKVKDKVVSRELCQIGSIATRIYVPIDEFKRKGNYEEREDDKYLMSIYFTLKEKDIYSFGVTFVNTTVGSFYLSQFTDDNVNSGLRTLLSHFQPTQLLIEKRCSRKIINLLSSVLPYTQFEYLSPKEEFYEPEKTLYEMTEEKYFGSSIEEWPEIFKGFLYSPSSAIPKVKGEFYECIKSFGGLLFYLKRFLIDVDMISMRNFTFIRPQDADNSLDNIKNTSNQWDKRCLILDGDAIYQLNLLPPLRPIGVKTTVQSKENKINLYSTINCCSTTFGKRLLKHWIRVPTCDPTEIQKRQSSISLLCKPEYSDLCRSVSKKLKALPDLEKLLQKNHSNASKYRKESHPDGRAIMFESKIYDRRKISDFVNMIKGFGIIIDVVDTLQSSGILDSNDSALKDMFGGDFDFTLDEVNSFTKSFNQQEALKEGMIIPNPGVDCDFDEAVREVNDCLKSLTDYLENLMVTMRCQKLKYIMTGKNRYHIEVPDSDVKKLPTGFTFQSKTKGKQRFTSDESLELVKKLTLAEENKERIRRDLSRKIYHYFDEKREKWDRGVKKISYFDCLLSLSIYSLTSGLEMNMPEFDYDSSQPYINISEGYHPLLAMNMDRAMKFNGSKSSVYIPNDTILGNEKGVAMLMTGPNMGGKSTLMRQVATLVILAQLGSMVPAKSMKLTPVDRIFTRIGASDRIFGNESTYAVELNETNRILRGATKHSLVIIDELGRGTGTMDGLSIAGATLEYCASKIGCRTIFATHFQSLCTAFKNHNDVFLAHMACHNDNETNDPTDANITFLYTLTEGSCTQSYGFYVAKLAGLPDKLVKKAYSASLRLSHTDADIEEKSLANINFKTALGVTFKNTINKINNVLDIIIILCIRLSIFMYTNFFIAIFYLTCDVTKVYNPPNNY</sequence>
<feature type="domain" description="DNA mismatch repair proteins mutS family" evidence="10">
    <location>
        <begin position="1036"/>
        <end position="1052"/>
    </location>
</feature>
<dbReference type="InterPro" id="IPR007860">
    <property type="entry name" value="DNA_mmatch_repair_MutS_con_dom"/>
</dbReference>
<feature type="compositionally biased region" description="Polar residues" evidence="8">
    <location>
        <begin position="1"/>
        <end position="10"/>
    </location>
</feature>
<keyword evidence="9" id="KW-0472">Membrane</keyword>
<dbReference type="GO" id="GO:0140664">
    <property type="term" value="F:ATP-dependent DNA damage sensor activity"/>
    <property type="evidence" value="ECO:0007669"/>
    <property type="project" value="InterPro"/>
</dbReference>
<evidence type="ECO:0000256" key="7">
    <source>
        <dbReference type="RuleBase" id="RU003756"/>
    </source>
</evidence>
<evidence type="ECO:0000313" key="12">
    <source>
        <dbReference type="WBParaSite" id="TCONS_00009882.p1"/>
    </source>
</evidence>
<dbReference type="Gene3D" id="3.40.50.300">
    <property type="entry name" value="P-loop containing nucleotide triphosphate hydrolases"/>
    <property type="match status" value="1"/>
</dbReference>
<dbReference type="Pfam" id="PF00488">
    <property type="entry name" value="MutS_V"/>
    <property type="match status" value="1"/>
</dbReference>
<dbReference type="FunFam" id="3.40.1170.10:FF:000002">
    <property type="entry name" value="DNA mismatch repair protein"/>
    <property type="match status" value="1"/>
</dbReference>
<dbReference type="SUPFAM" id="SSF48334">
    <property type="entry name" value="DNA repair protein MutS, domain III"/>
    <property type="match status" value="1"/>
</dbReference>
<dbReference type="Pfam" id="PF05190">
    <property type="entry name" value="MutS_IV"/>
    <property type="match status" value="1"/>
</dbReference>
<dbReference type="Gene3D" id="3.40.1170.10">
    <property type="entry name" value="DNA repair protein MutS, domain I"/>
    <property type="match status" value="1"/>
</dbReference>
<dbReference type="PROSITE" id="PS00486">
    <property type="entry name" value="DNA_MISMATCH_REPAIR_2"/>
    <property type="match status" value="1"/>
</dbReference>
<dbReference type="InterPro" id="IPR007695">
    <property type="entry name" value="DNA_mismatch_repair_MutS-lik_N"/>
</dbReference>
<evidence type="ECO:0000256" key="8">
    <source>
        <dbReference type="SAM" id="MobiDB-lite"/>
    </source>
</evidence>
<dbReference type="SMART" id="SM00534">
    <property type="entry name" value="MUTSac"/>
    <property type="match status" value="1"/>
</dbReference>
<dbReference type="InterPro" id="IPR000432">
    <property type="entry name" value="DNA_mismatch_repair_MutS_C"/>
</dbReference>
<dbReference type="InterPro" id="IPR007696">
    <property type="entry name" value="DNA_mismatch_repair_MutS_core"/>
</dbReference>
<feature type="compositionally biased region" description="Acidic residues" evidence="8">
    <location>
        <begin position="95"/>
        <end position="105"/>
    </location>
</feature>
<dbReference type="Gene3D" id="3.30.420.110">
    <property type="entry name" value="MutS, connector domain"/>
    <property type="match status" value="1"/>
</dbReference>
<dbReference type="Pfam" id="PF01624">
    <property type="entry name" value="MutS_I"/>
    <property type="match status" value="1"/>
</dbReference>
<dbReference type="GO" id="GO:0006298">
    <property type="term" value="P:mismatch repair"/>
    <property type="evidence" value="ECO:0007669"/>
    <property type="project" value="InterPro"/>
</dbReference>
<feature type="compositionally biased region" description="Low complexity" evidence="8">
    <location>
        <begin position="34"/>
        <end position="49"/>
    </location>
</feature>
<dbReference type="FunFam" id="1.10.1420.10:FF:000005">
    <property type="entry name" value="DNA mismatch repair protein"/>
    <property type="match status" value="1"/>
</dbReference>
<dbReference type="GO" id="GO:0032301">
    <property type="term" value="C:MutSalpha complex"/>
    <property type="evidence" value="ECO:0007669"/>
    <property type="project" value="TreeGrafter"/>
</dbReference>
<evidence type="ECO:0000256" key="5">
    <source>
        <dbReference type="ARBA" id="ARBA00023125"/>
    </source>
</evidence>
<evidence type="ECO:0000259" key="10">
    <source>
        <dbReference type="PROSITE" id="PS00486"/>
    </source>
</evidence>
<dbReference type="Proteomes" id="UP000035681">
    <property type="component" value="Unplaced"/>
</dbReference>
<evidence type="ECO:0000256" key="9">
    <source>
        <dbReference type="SAM" id="Phobius"/>
    </source>
</evidence>
<keyword evidence="4 6" id="KW-0067">ATP-binding</keyword>